<dbReference type="EMBL" id="ASPP01044146">
    <property type="protein sequence ID" value="ETN99371.1"/>
    <property type="molecule type" value="Genomic_DNA"/>
</dbReference>
<evidence type="ECO:0000313" key="2">
    <source>
        <dbReference type="Proteomes" id="UP000023152"/>
    </source>
</evidence>
<protein>
    <submittedName>
        <fullName evidence="1">Uncharacterized protein</fullName>
    </submittedName>
</protein>
<reference evidence="1 2" key="1">
    <citation type="journal article" date="2013" name="Curr. Biol.">
        <title>The Genome of the Foraminiferan Reticulomyxa filosa.</title>
        <authorList>
            <person name="Glockner G."/>
            <person name="Hulsmann N."/>
            <person name="Schleicher M."/>
            <person name="Noegel A.A."/>
            <person name="Eichinger L."/>
            <person name="Gallinger C."/>
            <person name="Pawlowski J."/>
            <person name="Sierra R."/>
            <person name="Euteneuer U."/>
            <person name="Pillet L."/>
            <person name="Moustafa A."/>
            <person name="Platzer M."/>
            <person name="Groth M."/>
            <person name="Szafranski K."/>
            <person name="Schliwa M."/>
        </authorList>
    </citation>
    <scope>NUCLEOTIDE SEQUENCE [LARGE SCALE GENOMIC DNA]</scope>
</reference>
<name>X6LE59_RETFI</name>
<dbReference type="Proteomes" id="UP000023152">
    <property type="component" value="Unassembled WGS sequence"/>
</dbReference>
<accession>X6LE59</accession>
<organism evidence="1 2">
    <name type="scientific">Reticulomyxa filosa</name>
    <dbReference type="NCBI Taxonomy" id="46433"/>
    <lineage>
        <taxon>Eukaryota</taxon>
        <taxon>Sar</taxon>
        <taxon>Rhizaria</taxon>
        <taxon>Retaria</taxon>
        <taxon>Foraminifera</taxon>
        <taxon>Monothalamids</taxon>
        <taxon>Reticulomyxidae</taxon>
        <taxon>Reticulomyxa</taxon>
    </lineage>
</organism>
<keyword evidence="2" id="KW-1185">Reference proteome</keyword>
<evidence type="ECO:0000313" key="1">
    <source>
        <dbReference type="EMBL" id="ETN99371.1"/>
    </source>
</evidence>
<sequence>MERLPNNAKQAIQEKNICIGFNVAKCEYFDKFRSRPRSHFHQRKNCFGLNYFTKDCVKKNKCKFAEQEKTVIQLFVLSKLIFDYQQRFSSTILVRKQKQRQRQMKQTFQTNKKIFFN</sequence>
<proteinExistence type="predicted"/>
<dbReference type="OrthoDB" id="8026949at2759"/>
<gene>
    <name evidence="1" type="ORF">RFI_38110</name>
</gene>
<comment type="caution">
    <text evidence="1">The sequence shown here is derived from an EMBL/GenBank/DDBJ whole genome shotgun (WGS) entry which is preliminary data.</text>
</comment>
<dbReference type="AlphaFoldDB" id="X6LE59"/>